<dbReference type="SMART" id="SM00849">
    <property type="entry name" value="Lactamase_B"/>
    <property type="match status" value="1"/>
</dbReference>
<dbReference type="GO" id="GO:0046872">
    <property type="term" value="F:metal ion binding"/>
    <property type="evidence" value="ECO:0007669"/>
    <property type="project" value="UniProtKB-KW"/>
</dbReference>
<evidence type="ECO:0000256" key="8">
    <source>
        <dbReference type="SAM" id="MobiDB-lite"/>
    </source>
</evidence>
<dbReference type="Pfam" id="PF00753">
    <property type="entry name" value="Lactamase_B"/>
    <property type="match status" value="1"/>
</dbReference>
<dbReference type="SUPFAM" id="SSF56281">
    <property type="entry name" value="Metallo-hydrolase/oxidoreductase"/>
    <property type="match status" value="1"/>
</dbReference>
<dbReference type="AlphaFoldDB" id="A0A2M7V2M5"/>
<gene>
    <name evidence="10" type="ORF">COX83_03740</name>
</gene>
<dbReference type="PANTHER" id="PTHR43694:SF1">
    <property type="entry name" value="RIBONUCLEASE J"/>
    <property type="match status" value="1"/>
</dbReference>
<dbReference type="InterPro" id="IPR042173">
    <property type="entry name" value="RNase_J_2"/>
</dbReference>
<protein>
    <recommendedName>
        <fullName evidence="9">Metallo-beta-lactamase domain-containing protein</fullName>
    </recommendedName>
</protein>
<dbReference type="Proteomes" id="UP000230078">
    <property type="component" value="Unassembled WGS sequence"/>
</dbReference>
<evidence type="ECO:0000256" key="1">
    <source>
        <dbReference type="ARBA" id="ARBA00022490"/>
    </source>
</evidence>
<evidence type="ECO:0000313" key="11">
    <source>
        <dbReference type="Proteomes" id="UP000230078"/>
    </source>
</evidence>
<dbReference type="InterPro" id="IPR004613">
    <property type="entry name" value="RNase_J"/>
</dbReference>
<dbReference type="Pfam" id="PF07521">
    <property type="entry name" value="RMMBL"/>
    <property type="match status" value="1"/>
</dbReference>
<comment type="caution">
    <text evidence="10">The sequence shown here is derived from an EMBL/GenBank/DDBJ whole genome shotgun (WGS) entry which is preliminary data.</text>
</comment>
<dbReference type="Gene3D" id="3.10.20.580">
    <property type="match status" value="1"/>
</dbReference>
<feature type="compositionally biased region" description="Polar residues" evidence="8">
    <location>
        <begin position="101"/>
        <end position="123"/>
    </location>
</feature>
<dbReference type="NCBIfam" id="TIGR00649">
    <property type="entry name" value="MG423"/>
    <property type="match status" value="1"/>
</dbReference>
<keyword evidence="6" id="KW-0269">Exonuclease</keyword>
<dbReference type="Pfam" id="PF22505">
    <property type="entry name" value="RNase_J_b_CASP"/>
    <property type="match status" value="1"/>
</dbReference>
<keyword evidence="1" id="KW-0963">Cytoplasm</keyword>
<dbReference type="Gene3D" id="3.60.15.10">
    <property type="entry name" value="Ribonuclease Z/Hydroxyacylglutathione hydrolase-like"/>
    <property type="match status" value="1"/>
</dbReference>
<sequence>MCMSFYTDSAVMILRLSHVLIFMTQAPSRPTSVEHRGRAPKTIGRTPATHRTSMHKIVGRNSGKPLPSTEKISFLGRPTQHTEKPAFMGRPMASAEKKTFSGKQPRQSRSGGSHSNARPSQPAGTGYASKAGASKVPPLKAGTFRIIPIGGQEEVGRNMVIYEYEDDIVILDMGLQFPEDDMPGIDYIIPNVSYLEKKIKNIRGVVFSHGHLDHIGAAPILLEKLGYPPIIAMPLTLAMIKDRVEDYKKGSAKKLKTITVKSIQDRVRLGKFRIGFFQVEHSIMDAMGTIIETPVGTVFHPGDWTMERDANDHTHVHYDQLLKEKRPSVLMLESLGALKEGRHATHEELYENLYNLLKDAPGRIIIATFSSQVERVKWLIEAANKLGKKVALDGYSMKKNIEIARELGYVKPAKETLIDVHNTDDFPENKIVIVCTGAQGEENAVLNRISSGNHRSVKLRKNDTVVFSSSVIPGNERSIQRLKDNIYRQCDNVIHGDLMDVHVSGHGTRRDIIDMIDQVKPDYFMPVYGNHFFLKEAQRLVVKHGYPENKTIVPDNGSIIEMDKDGLKVLKEKANSDYVFVDGLGISDSQNVVLRDRQVLAEDGMLVVIATVESKTGKLIQNPDIISRGFVFLKDNKDLIEDIRHKVKKMIIASDPKTWADTNQIRNDVRDKIGQFVFTKTQKRPMILPVVIEV</sequence>
<dbReference type="Pfam" id="PF17770">
    <property type="entry name" value="RNase_J_C"/>
    <property type="match status" value="1"/>
</dbReference>
<dbReference type="InterPro" id="IPR011108">
    <property type="entry name" value="RMMBL"/>
</dbReference>
<keyword evidence="2" id="KW-0540">Nuclease</keyword>
<reference evidence="11" key="1">
    <citation type="submission" date="2017-09" db="EMBL/GenBank/DDBJ databases">
        <title>Depth-based differentiation of microbial function through sediment-hosted aquifers and enrichment of novel symbionts in the deep terrestrial subsurface.</title>
        <authorList>
            <person name="Probst A.J."/>
            <person name="Ladd B."/>
            <person name="Jarett J.K."/>
            <person name="Geller-Mcgrath D.E."/>
            <person name="Sieber C.M.K."/>
            <person name="Emerson J.B."/>
            <person name="Anantharaman K."/>
            <person name="Thomas B.C."/>
            <person name="Malmstrom R."/>
            <person name="Stieglmeier M."/>
            <person name="Klingl A."/>
            <person name="Woyke T."/>
            <person name="Ryan C.M."/>
            <person name="Banfield J.F."/>
        </authorList>
    </citation>
    <scope>NUCLEOTIDE SEQUENCE [LARGE SCALE GENOMIC DNA]</scope>
</reference>
<dbReference type="InterPro" id="IPR055132">
    <property type="entry name" value="RNase_J_b_CASP"/>
</dbReference>
<dbReference type="CDD" id="cd07714">
    <property type="entry name" value="RNaseJ_MBL-fold"/>
    <property type="match status" value="1"/>
</dbReference>
<keyword evidence="7" id="KW-0694">RNA-binding</keyword>
<evidence type="ECO:0000256" key="4">
    <source>
        <dbReference type="ARBA" id="ARBA00022801"/>
    </source>
</evidence>
<name>A0A2M7V2M5_9BACT</name>
<evidence type="ECO:0000256" key="2">
    <source>
        <dbReference type="ARBA" id="ARBA00022722"/>
    </source>
</evidence>
<evidence type="ECO:0000259" key="9">
    <source>
        <dbReference type="SMART" id="SM00849"/>
    </source>
</evidence>
<keyword evidence="5" id="KW-0862">Zinc</keyword>
<dbReference type="InterPro" id="IPR001279">
    <property type="entry name" value="Metallo-B-lactamas"/>
</dbReference>
<dbReference type="GO" id="GO:0004527">
    <property type="term" value="F:exonuclease activity"/>
    <property type="evidence" value="ECO:0007669"/>
    <property type="project" value="UniProtKB-KW"/>
</dbReference>
<evidence type="ECO:0000313" key="10">
    <source>
        <dbReference type="EMBL" id="PIZ92695.1"/>
    </source>
</evidence>
<feature type="region of interest" description="Disordered" evidence="8">
    <location>
        <begin position="30"/>
        <end position="134"/>
    </location>
</feature>
<dbReference type="Gene3D" id="3.40.50.10710">
    <property type="entry name" value="Metallo-hydrolase/oxidoreductase"/>
    <property type="match status" value="1"/>
</dbReference>
<dbReference type="InterPro" id="IPR036866">
    <property type="entry name" value="RibonucZ/Hydroxyglut_hydro"/>
</dbReference>
<evidence type="ECO:0000256" key="6">
    <source>
        <dbReference type="ARBA" id="ARBA00022839"/>
    </source>
</evidence>
<accession>A0A2M7V2M5</accession>
<dbReference type="GO" id="GO:0003723">
    <property type="term" value="F:RNA binding"/>
    <property type="evidence" value="ECO:0007669"/>
    <property type="project" value="UniProtKB-KW"/>
</dbReference>
<keyword evidence="4" id="KW-0378">Hydrolase</keyword>
<evidence type="ECO:0000256" key="3">
    <source>
        <dbReference type="ARBA" id="ARBA00022723"/>
    </source>
</evidence>
<dbReference type="InterPro" id="IPR041636">
    <property type="entry name" value="RNase_J_C"/>
</dbReference>
<keyword evidence="3" id="KW-0479">Metal-binding</keyword>
<evidence type="ECO:0000256" key="7">
    <source>
        <dbReference type="ARBA" id="ARBA00022884"/>
    </source>
</evidence>
<organism evidence="10 11">
    <name type="scientific">Candidatus Magasanikbacteria bacterium CG_4_10_14_0_2_um_filter_41_31</name>
    <dbReference type="NCBI Taxonomy" id="1974639"/>
    <lineage>
        <taxon>Bacteria</taxon>
        <taxon>Candidatus Magasanikiibacteriota</taxon>
    </lineage>
</organism>
<feature type="domain" description="Metallo-beta-lactamase" evidence="9">
    <location>
        <begin position="156"/>
        <end position="353"/>
    </location>
</feature>
<proteinExistence type="predicted"/>
<evidence type="ECO:0000256" key="5">
    <source>
        <dbReference type="ARBA" id="ARBA00022833"/>
    </source>
</evidence>
<dbReference type="EMBL" id="PFPI01000051">
    <property type="protein sequence ID" value="PIZ92695.1"/>
    <property type="molecule type" value="Genomic_DNA"/>
</dbReference>
<dbReference type="PANTHER" id="PTHR43694">
    <property type="entry name" value="RIBONUCLEASE J"/>
    <property type="match status" value="1"/>
</dbReference>